<gene>
    <name evidence="1" type="ORF">METZ01_LOCUS91222</name>
</gene>
<dbReference type="InterPro" id="IPR012341">
    <property type="entry name" value="6hp_glycosidase-like_sf"/>
</dbReference>
<dbReference type="InterPro" id="IPR008928">
    <property type="entry name" value="6-hairpin_glycosidase_sf"/>
</dbReference>
<dbReference type="GO" id="GO:0005975">
    <property type="term" value="P:carbohydrate metabolic process"/>
    <property type="evidence" value="ECO:0007669"/>
    <property type="project" value="InterPro"/>
</dbReference>
<sequence>MIPWFPGGHADPWNHVEAAMALAVTGHLDEAEAAYWWLADHQQDSGAWYAYYVDGGVEDSKFDANVIAYVATGAWHHWLLTRNRGFLESLWPVVEKALDYVLDLQTPRGEILWARHPDGTPWPYALLTGSSSVCHSLRCGIAVAEELGHERPDWELSLAHLAHVIRTRPGDAFAPKDRWAMDWYYPVLSGAVTGEGAIRHLASRFDDFVLADRGVRCVGDKDWITAAETCECAMAYLLVGDRPMAERLFAWAQTMRSPDGRYLTGIAYPQEVSFPDGEHTTYTAAAVILAADALSGSSPASGLFIDHRGLPDIIDVEIDVSGHLPVHEPD</sequence>
<evidence type="ECO:0008006" key="2">
    <source>
        <dbReference type="Google" id="ProtNLM"/>
    </source>
</evidence>
<reference evidence="1" key="1">
    <citation type="submission" date="2018-05" db="EMBL/GenBank/DDBJ databases">
        <authorList>
            <person name="Lanie J.A."/>
            <person name="Ng W.-L."/>
            <person name="Kazmierczak K.M."/>
            <person name="Andrzejewski T.M."/>
            <person name="Davidsen T.M."/>
            <person name="Wayne K.J."/>
            <person name="Tettelin H."/>
            <person name="Glass J.I."/>
            <person name="Rusch D."/>
            <person name="Podicherti R."/>
            <person name="Tsui H.-C.T."/>
            <person name="Winkler M.E."/>
        </authorList>
    </citation>
    <scope>NUCLEOTIDE SEQUENCE</scope>
</reference>
<dbReference type="SUPFAM" id="SSF48208">
    <property type="entry name" value="Six-hairpin glycosidases"/>
    <property type="match status" value="1"/>
</dbReference>
<dbReference type="EMBL" id="UINC01008531">
    <property type="protein sequence ID" value="SVA38368.1"/>
    <property type="molecule type" value="Genomic_DNA"/>
</dbReference>
<protein>
    <recommendedName>
        <fullName evidence="2">Prenyltransferase</fullName>
    </recommendedName>
</protein>
<dbReference type="AlphaFoldDB" id="A0A381VF30"/>
<proteinExistence type="predicted"/>
<organism evidence="1">
    <name type="scientific">marine metagenome</name>
    <dbReference type="NCBI Taxonomy" id="408172"/>
    <lineage>
        <taxon>unclassified sequences</taxon>
        <taxon>metagenomes</taxon>
        <taxon>ecological metagenomes</taxon>
    </lineage>
</organism>
<accession>A0A381VF30</accession>
<name>A0A381VF30_9ZZZZ</name>
<evidence type="ECO:0000313" key="1">
    <source>
        <dbReference type="EMBL" id="SVA38368.1"/>
    </source>
</evidence>
<dbReference type="Gene3D" id="1.50.10.10">
    <property type="match status" value="1"/>
</dbReference>